<dbReference type="PANTHER" id="PTHR36922:SF1">
    <property type="entry name" value="DUF1993 DOMAIN-CONTAINING PROTEIN"/>
    <property type="match status" value="1"/>
</dbReference>
<proteinExistence type="predicted"/>
<dbReference type="Proteomes" id="UP000192907">
    <property type="component" value="Unassembled WGS sequence"/>
</dbReference>
<keyword evidence="2" id="KW-1185">Reference proteome</keyword>
<dbReference type="PANTHER" id="PTHR36922">
    <property type="entry name" value="BLL2446 PROTEIN"/>
    <property type="match status" value="1"/>
</dbReference>
<evidence type="ECO:0000313" key="2">
    <source>
        <dbReference type="Proteomes" id="UP000192907"/>
    </source>
</evidence>
<evidence type="ECO:0000313" key="1">
    <source>
        <dbReference type="EMBL" id="SME99889.1"/>
    </source>
</evidence>
<protein>
    <recommendedName>
        <fullName evidence="3">DUF1993 domain-containing protein</fullName>
    </recommendedName>
</protein>
<name>A0A1Y6BET9_9BACT</name>
<dbReference type="EMBL" id="FWZT01000003">
    <property type="protein sequence ID" value="SME99889.1"/>
    <property type="molecule type" value="Genomic_DNA"/>
</dbReference>
<dbReference type="STRING" id="1513793.SAMN06296036_10350"/>
<dbReference type="InterPro" id="IPR018531">
    <property type="entry name" value="DUF1993"/>
</dbReference>
<organism evidence="1 2">
    <name type="scientific">Pseudobacteriovorax antillogorgiicola</name>
    <dbReference type="NCBI Taxonomy" id="1513793"/>
    <lineage>
        <taxon>Bacteria</taxon>
        <taxon>Pseudomonadati</taxon>
        <taxon>Bdellovibrionota</taxon>
        <taxon>Oligoflexia</taxon>
        <taxon>Oligoflexales</taxon>
        <taxon>Pseudobacteriovoracaceae</taxon>
        <taxon>Pseudobacteriovorax</taxon>
    </lineage>
</organism>
<gene>
    <name evidence="1" type="ORF">SAMN06296036_10350</name>
</gene>
<dbReference type="Pfam" id="PF09351">
    <property type="entry name" value="DUF1993"/>
    <property type="match status" value="1"/>
</dbReference>
<accession>A0A1Y6BET9</accession>
<dbReference type="RefSeq" id="WP_132316287.1">
    <property type="nucleotide sequence ID" value="NZ_FWZT01000003.1"/>
</dbReference>
<reference evidence="2" key="1">
    <citation type="submission" date="2017-04" db="EMBL/GenBank/DDBJ databases">
        <authorList>
            <person name="Varghese N."/>
            <person name="Submissions S."/>
        </authorList>
    </citation>
    <scope>NUCLEOTIDE SEQUENCE [LARGE SCALE GENOMIC DNA]</scope>
    <source>
        <strain evidence="2">RKEM611</strain>
    </source>
</reference>
<dbReference type="AlphaFoldDB" id="A0A1Y6BET9"/>
<dbReference type="InterPro" id="IPR034660">
    <property type="entry name" value="DinB/YfiT-like"/>
</dbReference>
<evidence type="ECO:0008006" key="3">
    <source>
        <dbReference type="Google" id="ProtNLM"/>
    </source>
</evidence>
<dbReference type="OrthoDB" id="9808982at2"/>
<sequence length="169" mass="18919">MTLSMYQASVPPVIHGFANLINILNKGQEYADAKGIDPSVLLGSRLYPNMFPLLRQVQIGTDIPRRGIARLAGVEPSKREDNETSFQDLIDRVNDAKSYISDFTPDQIDGSEARVIEVPLRKETMTFQGQSFLLSFLLPNFYFHITTAYNILRHNGVELGKGDFLGALK</sequence>
<dbReference type="Gene3D" id="1.20.120.450">
    <property type="entry name" value="dinb family like domain"/>
    <property type="match status" value="1"/>
</dbReference>
<dbReference type="SUPFAM" id="SSF109854">
    <property type="entry name" value="DinB/YfiT-like putative metalloenzymes"/>
    <property type="match status" value="1"/>
</dbReference>